<proteinExistence type="predicted"/>
<name>A0A1H9VCT6_9PSEU</name>
<protein>
    <submittedName>
        <fullName evidence="1">Uncharacterized protein</fullName>
    </submittedName>
</protein>
<evidence type="ECO:0000313" key="2">
    <source>
        <dbReference type="Proteomes" id="UP000199051"/>
    </source>
</evidence>
<dbReference type="AlphaFoldDB" id="A0A1H9VCT6"/>
<reference evidence="2" key="1">
    <citation type="submission" date="2016-10" db="EMBL/GenBank/DDBJ databases">
        <authorList>
            <person name="Varghese N."/>
            <person name="Submissions S."/>
        </authorList>
    </citation>
    <scope>NUCLEOTIDE SEQUENCE [LARGE SCALE GENOMIC DNA]</scope>
    <source>
        <strain evidence="2">DSM 44260</strain>
    </source>
</reference>
<gene>
    <name evidence="1" type="ORF">SAMN04487818_108236</name>
</gene>
<dbReference type="EMBL" id="FOGI01000008">
    <property type="protein sequence ID" value="SES19093.1"/>
    <property type="molecule type" value="Genomic_DNA"/>
</dbReference>
<dbReference type="STRING" id="155974.SAMN04487818_108236"/>
<dbReference type="RefSeq" id="WP_092780570.1">
    <property type="nucleotide sequence ID" value="NZ_FOGI01000008.1"/>
</dbReference>
<dbReference type="Proteomes" id="UP000199051">
    <property type="component" value="Unassembled WGS sequence"/>
</dbReference>
<keyword evidence="2" id="KW-1185">Reference proteome</keyword>
<evidence type="ECO:0000313" key="1">
    <source>
        <dbReference type="EMBL" id="SES19093.1"/>
    </source>
</evidence>
<organism evidence="1 2">
    <name type="scientific">Actinokineospora terrae</name>
    <dbReference type="NCBI Taxonomy" id="155974"/>
    <lineage>
        <taxon>Bacteria</taxon>
        <taxon>Bacillati</taxon>
        <taxon>Actinomycetota</taxon>
        <taxon>Actinomycetes</taxon>
        <taxon>Pseudonocardiales</taxon>
        <taxon>Pseudonocardiaceae</taxon>
        <taxon>Actinokineospora</taxon>
    </lineage>
</organism>
<accession>A0A1H9VCT6</accession>
<sequence length="264" mass="28092">MSGTRAEIAKLARLLGEPAARFDYLSALSPEDVRAVRDQAAEVLFGANQALFERIGSASKLVPAALTASIAQRSFGPLLSARVAGALEPDRAVDLATRLPVSFLADVAAELDPRRIAPVLGLLPTTKVVEVGRELIRRADHITTGRFVGDLPRPALQAMVTTLDDHALLHTAIYTDNTDRLPALFALIPDSRLPGVAAIIATATGEFAEDLIPVLLHLDAPSLTRLADAVRALPPAERAQLSAMVERMDVLEELGPLAAALTER</sequence>